<reference evidence="2 3" key="1">
    <citation type="submission" date="2016-11" db="EMBL/GenBank/DDBJ databases">
        <title>Complete genome sequence of Streptomyces niveus SCSIO 3406.</title>
        <authorList>
            <person name="Zhu Q."/>
            <person name="Cheng W."/>
            <person name="Song Y."/>
            <person name="Li Q."/>
            <person name="Ju J."/>
        </authorList>
    </citation>
    <scope>NUCLEOTIDE SEQUENCE [LARGE SCALE GENOMIC DNA]</scope>
    <source>
        <strain evidence="2 3">SCSIO 3406</strain>
    </source>
</reference>
<dbReference type="SUPFAM" id="SSF52540">
    <property type="entry name" value="P-loop containing nucleoside triphosphate hydrolases"/>
    <property type="match status" value="1"/>
</dbReference>
<accession>A0A1U9R1H9</accession>
<evidence type="ECO:0000313" key="3">
    <source>
        <dbReference type="Proteomes" id="UP000189677"/>
    </source>
</evidence>
<protein>
    <submittedName>
        <fullName evidence="2">Uncharacterized protein</fullName>
    </submittedName>
</protein>
<feature type="region of interest" description="Disordered" evidence="1">
    <location>
        <begin position="1"/>
        <end position="46"/>
    </location>
</feature>
<evidence type="ECO:0000256" key="1">
    <source>
        <dbReference type="SAM" id="MobiDB-lite"/>
    </source>
</evidence>
<name>A0A1U9R1H9_STRNV</name>
<dbReference type="InterPro" id="IPR027417">
    <property type="entry name" value="P-loop_NTPase"/>
</dbReference>
<dbReference type="OrthoDB" id="3948083at2"/>
<proteinExistence type="predicted"/>
<sequence length="778" mass="86720">MSQIDSNPGRINPFRGSTSVQLEGFDDTTNVGNDSPRERIHIPGGPWPDLREHLTEYFESAENGRVRGRVMALVGGYGLGKSHIAEKLISTVRERGSSQPIWVIGQPFTDMGSVYRNRIMHPRDDFNARAELERAVTDYHSDVVADLLDRDESLLQSEQERDYVRGLRERRIDPQKIAQTYDLDQELIQRRLREHLKGVTDHRAFATALALLLRRPFNSDVWDWLSGERPAQSLRDRGITGAIDGIQMTFDALAVFSFVYGQVGKPYVLVLDDFEKVYSWRRKERMLFINAFEMLVNCYVNEGGLLVFCIQPDSWGKLPPSLHERVSPFWLNNWNARRTEELISAYVSGPAPRTAGPETPFAPFTRPAVGEVAVISDGVPRRALRICESAWNTALGSRGEMAPIDMRTVHRAVRADYETRSTEEVYSLLDKALTEEQWGRAAGPEGLNESVVGSHGHAPYWVRVAAASWIAIVPVGSVLGDDDVEAIRRVTDTVRDVFRSSHCEVLIVVNGQVSRTMRDRVTAVTDTVPLAVGERRFARDLTLGVAKLADRLRTSSRDAQLERVRDRLDTITAQQSDIMRRLDSVEVGITRHQHASAVRTDRTPELPLPDTVQPYFTAAFAGVDRLLDGTGEPSPDLGVDGTGMAAPGARPHRMDFSARRMELLGTAAHARNLIKAFQRSLADWWRTVGGDEGGPIDREQHQSLFVICRSFEISIEVLPPLSPAGSPGESLGGGFRTGSWEEPAVPYDSDPGELLPALAGDVLRSMRAVVRNRLPRSP</sequence>
<gene>
    <name evidence="2" type="ORF">BBN63_30960</name>
</gene>
<dbReference type="AlphaFoldDB" id="A0A1U9R1H9"/>
<dbReference type="KEGG" id="snw:BBN63_30960"/>
<dbReference type="RefSeq" id="WP_078078608.1">
    <property type="nucleotide sequence ID" value="NZ_CP018047.1"/>
</dbReference>
<feature type="compositionally biased region" description="Polar residues" evidence="1">
    <location>
        <begin position="15"/>
        <end position="33"/>
    </location>
</feature>
<keyword evidence="3" id="KW-1185">Reference proteome</keyword>
<dbReference type="Proteomes" id="UP000189677">
    <property type="component" value="Chromosome"/>
</dbReference>
<evidence type="ECO:0000313" key="2">
    <source>
        <dbReference type="EMBL" id="AQU69951.1"/>
    </source>
</evidence>
<dbReference type="EMBL" id="CP018047">
    <property type="protein sequence ID" value="AQU69951.1"/>
    <property type="molecule type" value="Genomic_DNA"/>
</dbReference>
<organism evidence="2 3">
    <name type="scientific">Streptomyces niveus</name>
    <name type="common">Streptomyces spheroides</name>
    <dbReference type="NCBI Taxonomy" id="193462"/>
    <lineage>
        <taxon>Bacteria</taxon>
        <taxon>Bacillati</taxon>
        <taxon>Actinomycetota</taxon>
        <taxon>Actinomycetes</taxon>
        <taxon>Kitasatosporales</taxon>
        <taxon>Streptomycetaceae</taxon>
        <taxon>Streptomyces</taxon>
    </lineage>
</organism>